<dbReference type="SUPFAM" id="SSF117070">
    <property type="entry name" value="LEA14-like"/>
    <property type="match status" value="1"/>
</dbReference>
<dbReference type="Proteomes" id="UP001346149">
    <property type="component" value="Unassembled WGS sequence"/>
</dbReference>
<evidence type="ECO:0000256" key="3">
    <source>
        <dbReference type="ARBA" id="ARBA00022989"/>
    </source>
</evidence>
<organism evidence="7 8">
    <name type="scientific">Trapa natans</name>
    <name type="common">Water chestnut</name>
    <dbReference type="NCBI Taxonomy" id="22666"/>
    <lineage>
        <taxon>Eukaryota</taxon>
        <taxon>Viridiplantae</taxon>
        <taxon>Streptophyta</taxon>
        <taxon>Embryophyta</taxon>
        <taxon>Tracheophyta</taxon>
        <taxon>Spermatophyta</taxon>
        <taxon>Magnoliopsida</taxon>
        <taxon>eudicotyledons</taxon>
        <taxon>Gunneridae</taxon>
        <taxon>Pentapetalae</taxon>
        <taxon>rosids</taxon>
        <taxon>malvids</taxon>
        <taxon>Myrtales</taxon>
        <taxon>Lythraceae</taxon>
        <taxon>Trapa</taxon>
    </lineage>
</organism>
<evidence type="ECO:0000313" key="7">
    <source>
        <dbReference type="EMBL" id="KAK4793136.1"/>
    </source>
</evidence>
<reference evidence="7 8" key="1">
    <citation type="journal article" date="2023" name="Hortic Res">
        <title>Pangenome of water caltrop reveals structural variations and asymmetric subgenome divergence after allopolyploidization.</title>
        <authorList>
            <person name="Zhang X."/>
            <person name="Chen Y."/>
            <person name="Wang L."/>
            <person name="Yuan Y."/>
            <person name="Fang M."/>
            <person name="Shi L."/>
            <person name="Lu R."/>
            <person name="Comes H.P."/>
            <person name="Ma Y."/>
            <person name="Chen Y."/>
            <person name="Huang G."/>
            <person name="Zhou Y."/>
            <person name="Zheng Z."/>
            <person name="Qiu Y."/>
        </authorList>
    </citation>
    <scope>NUCLEOTIDE SEQUENCE [LARGE SCALE GENOMIC DNA]</scope>
    <source>
        <strain evidence="7">F231</strain>
    </source>
</reference>
<evidence type="ECO:0000256" key="1">
    <source>
        <dbReference type="ARBA" id="ARBA00004167"/>
    </source>
</evidence>
<feature type="transmembrane region" description="Helical" evidence="5">
    <location>
        <begin position="9"/>
        <end position="33"/>
    </location>
</feature>
<evidence type="ECO:0000259" key="6">
    <source>
        <dbReference type="Pfam" id="PF03168"/>
    </source>
</evidence>
<dbReference type="Pfam" id="PF03168">
    <property type="entry name" value="LEA_2"/>
    <property type="match status" value="1"/>
</dbReference>
<dbReference type="PANTHER" id="PTHR31234">
    <property type="entry name" value="LATE EMBRYOGENESIS ABUNDANT (LEA) HYDROXYPROLINE-RICH GLYCOPROTEIN FAMILY"/>
    <property type="match status" value="1"/>
</dbReference>
<dbReference type="GO" id="GO:0098542">
    <property type="term" value="P:defense response to other organism"/>
    <property type="evidence" value="ECO:0007669"/>
    <property type="project" value="InterPro"/>
</dbReference>
<dbReference type="AlphaFoldDB" id="A0AAN7LUR3"/>
<name>A0AAN7LUR3_TRANT</name>
<keyword evidence="8" id="KW-1185">Reference proteome</keyword>
<evidence type="ECO:0000256" key="5">
    <source>
        <dbReference type="SAM" id="Phobius"/>
    </source>
</evidence>
<gene>
    <name evidence="7" type="ORF">SAY86_023571</name>
</gene>
<sequence>MARPRCSKIWAFIAAATFLIFIIAITTLSLTIFNPKQPNFTVQVAGLENFHFNWTLPYNITLHNTLKAVVTVDNPNYVGLEYWNSKVYLHYRGDVIAEAPMDHKLIPARSKVNGTMEIEVYTDKLISNPSFWGDLSTGWLNLTSTETLHGKIIVMKILKMHATVSNMCNIPIFMRTQEIKLTRKSRIRL</sequence>
<evidence type="ECO:0000313" key="8">
    <source>
        <dbReference type="Proteomes" id="UP001346149"/>
    </source>
</evidence>
<dbReference type="Gene3D" id="2.60.40.1820">
    <property type="match status" value="1"/>
</dbReference>
<dbReference type="EMBL" id="JAXQNO010000008">
    <property type="protein sequence ID" value="KAK4793136.1"/>
    <property type="molecule type" value="Genomic_DNA"/>
</dbReference>
<feature type="domain" description="Late embryogenesis abundant protein LEA-2 subgroup" evidence="6">
    <location>
        <begin position="70"/>
        <end position="157"/>
    </location>
</feature>
<protein>
    <recommendedName>
        <fullName evidence="6">Late embryogenesis abundant protein LEA-2 subgroup domain-containing protein</fullName>
    </recommendedName>
</protein>
<accession>A0AAN7LUR3</accession>
<dbReference type="InterPro" id="IPR004864">
    <property type="entry name" value="LEA_2"/>
</dbReference>
<dbReference type="GO" id="GO:0016020">
    <property type="term" value="C:membrane"/>
    <property type="evidence" value="ECO:0007669"/>
    <property type="project" value="UniProtKB-SubCell"/>
</dbReference>
<evidence type="ECO:0000256" key="4">
    <source>
        <dbReference type="ARBA" id="ARBA00023136"/>
    </source>
</evidence>
<evidence type="ECO:0000256" key="2">
    <source>
        <dbReference type="ARBA" id="ARBA00022692"/>
    </source>
</evidence>
<keyword evidence="4 5" id="KW-0472">Membrane</keyword>
<proteinExistence type="predicted"/>
<dbReference type="PANTHER" id="PTHR31234:SF65">
    <property type="entry name" value="LATE EMBRYOGENESIS ABUNDANT PROTEIN, LEA_2 SUBGROUP"/>
    <property type="match status" value="1"/>
</dbReference>
<dbReference type="InterPro" id="IPR044839">
    <property type="entry name" value="NDR1-like"/>
</dbReference>
<keyword evidence="3 5" id="KW-1133">Transmembrane helix</keyword>
<keyword evidence="2 5" id="KW-0812">Transmembrane</keyword>
<comment type="subcellular location">
    <subcellularLocation>
        <location evidence="1">Membrane</location>
        <topology evidence="1">Single-pass membrane protein</topology>
    </subcellularLocation>
</comment>
<comment type="caution">
    <text evidence="7">The sequence shown here is derived from an EMBL/GenBank/DDBJ whole genome shotgun (WGS) entry which is preliminary data.</text>
</comment>